<dbReference type="Gene3D" id="3.40.50.300">
    <property type="entry name" value="P-loop containing nucleotide triphosphate hydrolases"/>
    <property type="match status" value="1"/>
</dbReference>
<dbReference type="PANTHER" id="PTHR42743:SF11">
    <property type="entry name" value="AMINODEOXYCHORISMATE LYASE"/>
    <property type="match status" value="1"/>
</dbReference>
<dbReference type="Pfam" id="PF19798">
    <property type="entry name" value="Sulfotransfer_5"/>
    <property type="match status" value="1"/>
</dbReference>
<dbReference type="EMBL" id="UINC01024554">
    <property type="protein sequence ID" value="SVA98404.1"/>
    <property type="molecule type" value="Genomic_DNA"/>
</dbReference>
<dbReference type="AlphaFoldDB" id="A0A382AAL9"/>
<comment type="similarity">
    <text evidence="1">Belongs to the class-IV pyridoxal-phosphate-dependent aminotransferase family.</text>
</comment>
<dbReference type="PANTHER" id="PTHR42743">
    <property type="entry name" value="AMINO-ACID AMINOTRANSFERASE"/>
    <property type="match status" value="1"/>
</dbReference>
<accession>A0A382AAL9</accession>
<evidence type="ECO:0000256" key="1">
    <source>
        <dbReference type="ARBA" id="ARBA00009320"/>
    </source>
</evidence>
<gene>
    <name evidence="2" type="ORF">METZ01_LOCUS151258</name>
</gene>
<evidence type="ECO:0008006" key="3">
    <source>
        <dbReference type="Google" id="ProtNLM"/>
    </source>
</evidence>
<protein>
    <recommendedName>
        <fullName evidence="3">Sulfotransferase family protein</fullName>
    </recommendedName>
</protein>
<dbReference type="InterPro" id="IPR050571">
    <property type="entry name" value="Class-IV_PLP-Dep_Aminotrnsfr"/>
</dbReference>
<organism evidence="2">
    <name type="scientific">marine metagenome</name>
    <dbReference type="NCBI Taxonomy" id="408172"/>
    <lineage>
        <taxon>unclassified sequences</taxon>
        <taxon>metagenomes</taxon>
        <taxon>ecological metagenomes</taxon>
    </lineage>
</organism>
<name>A0A382AAL9_9ZZZZ</name>
<dbReference type="InterPro" id="IPR027417">
    <property type="entry name" value="P-loop_NTPase"/>
</dbReference>
<evidence type="ECO:0000313" key="2">
    <source>
        <dbReference type="EMBL" id="SVA98404.1"/>
    </source>
</evidence>
<sequence>MTLRINCWSGPRNISTSFMYAFGQRADTTVFDEPIYAHYLRVTGREHPGRSEVLASQDPDGEAVVRDVIMGDHPTPVVFFKQMAQHAVDLDLGFLGSCRNMLLIRDPERVVTSFARNVPDVGVADTGLPIQVDLLEAMLVGGEDPIVVDSATLLAAPEAVLRRLCDRLGLAFDPAMLSWPAGPKPEDGIWAVHWYASTHRSTGFEAGVPSTEAPPDRLRPVVDEARGLYERLSEYAITV</sequence>
<reference evidence="2" key="1">
    <citation type="submission" date="2018-05" db="EMBL/GenBank/DDBJ databases">
        <authorList>
            <person name="Lanie J.A."/>
            <person name="Ng W.-L."/>
            <person name="Kazmierczak K.M."/>
            <person name="Andrzejewski T.M."/>
            <person name="Davidsen T.M."/>
            <person name="Wayne K.J."/>
            <person name="Tettelin H."/>
            <person name="Glass J.I."/>
            <person name="Rusch D."/>
            <person name="Podicherti R."/>
            <person name="Tsui H.-C.T."/>
            <person name="Winkler M.E."/>
        </authorList>
    </citation>
    <scope>NUCLEOTIDE SEQUENCE</scope>
</reference>
<dbReference type="SUPFAM" id="SSF52540">
    <property type="entry name" value="P-loop containing nucleoside triphosphate hydrolases"/>
    <property type="match status" value="1"/>
</dbReference>
<proteinExistence type="inferred from homology"/>
<dbReference type="GO" id="GO:0019752">
    <property type="term" value="P:carboxylic acid metabolic process"/>
    <property type="evidence" value="ECO:0007669"/>
    <property type="project" value="TreeGrafter"/>
</dbReference>